<evidence type="ECO:0000259" key="6">
    <source>
        <dbReference type="PROSITE" id="PS50022"/>
    </source>
</evidence>
<dbReference type="Pfam" id="PF07554">
    <property type="entry name" value="FIVAR"/>
    <property type="match status" value="4"/>
</dbReference>
<dbReference type="SUPFAM" id="SSF51445">
    <property type="entry name" value="(Trans)glycosidases"/>
    <property type="match status" value="1"/>
</dbReference>
<evidence type="ECO:0000256" key="5">
    <source>
        <dbReference type="SAM" id="Phobius"/>
    </source>
</evidence>
<dbReference type="Pfam" id="PF02838">
    <property type="entry name" value="Glyco_hydro_20b"/>
    <property type="match status" value="1"/>
</dbReference>
<feature type="region of interest" description="Disordered" evidence="4">
    <location>
        <begin position="1169"/>
        <end position="1195"/>
    </location>
</feature>
<dbReference type="SUPFAM" id="SSF49899">
    <property type="entry name" value="Concanavalin A-like lectins/glucanases"/>
    <property type="match status" value="1"/>
</dbReference>
<evidence type="ECO:0000256" key="4">
    <source>
        <dbReference type="SAM" id="MobiDB-lite"/>
    </source>
</evidence>
<evidence type="ECO:0000256" key="3">
    <source>
        <dbReference type="ARBA" id="ARBA00023295"/>
    </source>
</evidence>
<dbReference type="Pfam" id="PF13385">
    <property type="entry name" value="Laminin_G_3"/>
    <property type="match status" value="1"/>
</dbReference>
<feature type="compositionally biased region" description="Low complexity" evidence="4">
    <location>
        <begin position="1172"/>
        <end position="1189"/>
    </location>
</feature>
<reference evidence="7 8" key="1">
    <citation type="journal article" date="2021" name="Sci. Rep.">
        <title>The distribution of antibiotic resistance genes in chicken gut microbiota commensals.</title>
        <authorList>
            <person name="Juricova H."/>
            <person name="Matiasovicova J."/>
            <person name="Kubasova T."/>
            <person name="Cejkova D."/>
            <person name="Rychlik I."/>
        </authorList>
    </citation>
    <scope>NUCLEOTIDE SEQUENCE [LARGE SCALE GENOMIC DNA]</scope>
    <source>
        <strain evidence="7 8">An435</strain>
    </source>
</reference>
<proteinExistence type="inferred from homology"/>
<dbReference type="CDD" id="cd06564">
    <property type="entry name" value="GH20_DspB_LnbB-like"/>
    <property type="match status" value="1"/>
</dbReference>
<keyword evidence="8" id="KW-1185">Reference proteome</keyword>
<dbReference type="InterPro" id="IPR029018">
    <property type="entry name" value="Hex-like_dom2"/>
</dbReference>
<dbReference type="SUPFAM" id="SSF55545">
    <property type="entry name" value="beta-N-acetylhexosaminidase-like domain"/>
    <property type="match status" value="1"/>
</dbReference>
<keyword evidence="5" id="KW-1133">Transmembrane helix</keyword>
<organism evidence="7 8">
    <name type="scientific">Clostridium saudiense</name>
    <dbReference type="NCBI Taxonomy" id="1414720"/>
    <lineage>
        <taxon>Bacteria</taxon>
        <taxon>Bacillati</taxon>
        <taxon>Bacillota</taxon>
        <taxon>Clostridia</taxon>
        <taxon>Eubacteriales</taxon>
        <taxon>Clostridiaceae</taxon>
        <taxon>Clostridium</taxon>
    </lineage>
</organism>
<dbReference type="EMBL" id="JACJLL010000039">
    <property type="protein sequence ID" value="MBM6819267.1"/>
    <property type="molecule type" value="Genomic_DNA"/>
</dbReference>
<dbReference type="InterPro" id="IPR015882">
    <property type="entry name" value="HEX_bac_N"/>
</dbReference>
<dbReference type="Gene3D" id="3.30.379.10">
    <property type="entry name" value="Chitobiase/beta-hexosaminidase domain 2-like"/>
    <property type="match status" value="1"/>
</dbReference>
<dbReference type="InterPro" id="IPR052764">
    <property type="entry name" value="GH20_Enzymes"/>
</dbReference>
<dbReference type="InterPro" id="IPR017853">
    <property type="entry name" value="GH"/>
</dbReference>
<dbReference type="Pfam" id="PF00728">
    <property type="entry name" value="Glyco_hydro_20"/>
    <property type="match status" value="1"/>
</dbReference>
<dbReference type="InterPro" id="IPR013320">
    <property type="entry name" value="ConA-like_dom_sf"/>
</dbReference>
<dbReference type="Gene3D" id="1.20.1270.70">
    <property type="entry name" value="Designed single chain three-helix bundle"/>
    <property type="match status" value="2"/>
</dbReference>
<dbReference type="RefSeq" id="WP_204572207.1">
    <property type="nucleotide sequence ID" value="NZ_JACJLL010000039.1"/>
</dbReference>
<dbReference type="PANTHER" id="PTHR43678">
    <property type="entry name" value="PUTATIVE (AFU_ORTHOLOGUE AFUA_2G00640)-RELATED"/>
    <property type="match status" value="1"/>
</dbReference>
<keyword evidence="5" id="KW-0472">Membrane</keyword>
<gene>
    <name evidence="7" type="ORF">H6A19_07945</name>
</gene>
<comment type="caution">
    <text evidence="7">The sequence shown here is derived from an EMBL/GenBank/DDBJ whole genome shotgun (WGS) entry which is preliminary data.</text>
</comment>
<evidence type="ECO:0000313" key="8">
    <source>
        <dbReference type="Proteomes" id="UP000767334"/>
    </source>
</evidence>
<dbReference type="Gene3D" id="2.60.120.260">
    <property type="entry name" value="Galactose-binding domain-like"/>
    <property type="match status" value="1"/>
</dbReference>
<evidence type="ECO:0000256" key="1">
    <source>
        <dbReference type="ARBA" id="ARBA00006285"/>
    </source>
</evidence>
<dbReference type="Gene3D" id="2.60.120.200">
    <property type="match status" value="1"/>
</dbReference>
<dbReference type="PROSITE" id="PS50022">
    <property type="entry name" value="FA58C_3"/>
    <property type="match status" value="1"/>
</dbReference>
<name>A0ABS2FG54_9CLOT</name>
<dbReference type="InterPro" id="IPR015883">
    <property type="entry name" value="Glyco_hydro_20_cat"/>
</dbReference>
<feature type="domain" description="F5/8 type C" evidence="6">
    <location>
        <begin position="738"/>
        <end position="890"/>
    </location>
</feature>
<dbReference type="InterPro" id="IPR000421">
    <property type="entry name" value="FA58C"/>
</dbReference>
<sequence length="1233" mass="137928">MPEIPEGFEISFIGADYEEVIDYDMSIHKPLVDTKVELNFEVTNGSEKATSPVIEITVPGTNNTEGNAKPTVIPELREWAGKNGNFTITNNSRIVVSPESESELIETAKVFASDYKDLTGKDIEVIVSNTPKTGDLYLVLNSNYPELREEGYFMDIDDFVTVEANDAQAIFLSTRTILQILKQNGDFIPKGLVRDYPQYDVRGFMLDVARKPVSLDYLYEIVKTMSWYKMNDFQVHLNDNYIWLERDYSANGEDAKNAYAAFRLESNDVGENGVSLTAQDLSYSKEEFGNFIDEAKIYGVNIVPEFDTPGHALAFVKAHPEYAYRNGQGENAAMLDVSNPEVIEYIKGIYDEYLDGGEDSVFRDATFHIGSDEFYGDAEEYRAYLDEMLRYVRDEKGRTTRVWGSLSHKSGSTPVTSENIEMNIWNCGWANPQAMYNQGYNLINTDDAYLYIVPGANYYMNYLNSQWLYNNWEVNKFSNGVVIPQGAKQMRGGMFAIWNDMIDKSSNGIVEYDLFDRTLPAIQVLSEKMWGEAEDKTYEEFKAVADKVSLAPNTNPKYEVESKTEKVLEYDFNNINENSVEDKSGNDYNSLDLNNSVVQGGSLRLNGGNSYLKTPIKNIGPNYSVSFSVNRSIYSDESEQILFESPQGTFKAVQSETGKVGFSREGYNYSFNYTLPKGEWVDITIIGKINKTELYINGEYVDEISKSSSEGKFGTFVFPLETVGSESNSFKGDIDNLTITNVATIYDETLIPQSQMTITATSEHPNVGTEGLARFAIDGDEGTIWHTKYSPKDELPQSVTINLGETCKVDRFTYLPRQNGGTNGIITKYAIYTSIDGEEFSKVSEGEFENNIKLKTVKFNDSIEANYIKFEALEGVGGFASAAEFNVYRAKDNTETEVNKDSLRFAIDYALEVIESGDLESVVPVVIKEFNESLEEAKQVYENSKATEAEVDAAFKRLTNAIHMLEFKQGNKEVLKNLINSAEALDENIYTSESWINLIEEIQKAKDVYNDENAMQDEVDNAVESLKAAINNLVINNVNKTELQKLVDKISSLNKDEYIESTWSALESKLNNSIEVLNNNNATQGEVDKAYNDLLVSYLGLRFKPDKSKLKDLINKVKDMDLSKYTKESVNNLNVALAKASEVLANDKATQKEIDKAASELEVAKANLVTKTNGTNSSNGNTNNQSSNGDKGDTNLSSTLPKTGAIISSTIILVLAGVVIVVGIVMMKKKKIK</sequence>
<feature type="transmembrane region" description="Helical" evidence="5">
    <location>
        <begin position="1205"/>
        <end position="1227"/>
    </location>
</feature>
<keyword evidence="5" id="KW-0812">Transmembrane</keyword>
<dbReference type="Proteomes" id="UP000767334">
    <property type="component" value="Unassembled WGS sequence"/>
</dbReference>
<keyword evidence="2" id="KW-0378">Hydrolase</keyword>
<dbReference type="Pfam" id="PF00754">
    <property type="entry name" value="F5_F8_type_C"/>
    <property type="match status" value="1"/>
</dbReference>
<dbReference type="PRINTS" id="PR00738">
    <property type="entry name" value="GLHYDRLASE20"/>
</dbReference>
<dbReference type="SUPFAM" id="SSF49785">
    <property type="entry name" value="Galactose-binding domain-like"/>
    <property type="match status" value="1"/>
</dbReference>
<dbReference type="Gene3D" id="3.20.20.80">
    <property type="entry name" value="Glycosidases"/>
    <property type="match status" value="1"/>
</dbReference>
<dbReference type="InterPro" id="IPR008979">
    <property type="entry name" value="Galactose-bd-like_sf"/>
</dbReference>
<evidence type="ECO:0000313" key="7">
    <source>
        <dbReference type="EMBL" id="MBM6819267.1"/>
    </source>
</evidence>
<dbReference type="PANTHER" id="PTHR43678:SF1">
    <property type="entry name" value="BETA-N-ACETYLHEXOSAMINIDASE"/>
    <property type="match status" value="1"/>
</dbReference>
<keyword evidence="3" id="KW-0326">Glycosidase</keyword>
<dbReference type="Gene3D" id="1.20.1270.90">
    <property type="entry name" value="AF1782-like"/>
    <property type="match status" value="2"/>
</dbReference>
<protein>
    <submittedName>
        <fullName evidence="7">Family 20 glycosylhydrolase</fullName>
    </submittedName>
</protein>
<evidence type="ECO:0000256" key="2">
    <source>
        <dbReference type="ARBA" id="ARBA00022801"/>
    </source>
</evidence>
<dbReference type="InterPro" id="IPR025705">
    <property type="entry name" value="Beta_hexosaminidase_sua/sub"/>
</dbReference>
<accession>A0ABS2FG54</accession>
<comment type="similarity">
    <text evidence="1">Belongs to the glycosyl hydrolase 20 family.</text>
</comment>